<dbReference type="Gene3D" id="1.10.1520.10">
    <property type="entry name" value="Ribonuclease III domain"/>
    <property type="match status" value="1"/>
</dbReference>
<reference evidence="3" key="1">
    <citation type="journal article" date="2020" name="Nature">
        <title>Giant virus diversity and host interactions through global metagenomics.</title>
        <authorList>
            <person name="Schulz F."/>
            <person name="Roux S."/>
            <person name="Paez-Espino D."/>
            <person name="Jungbluth S."/>
            <person name="Walsh D.A."/>
            <person name="Denef V.J."/>
            <person name="McMahon K.D."/>
            <person name="Konstantinidis K.T."/>
            <person name="Eloe-Fadrosh E.A."/>
            <person name="Kyrpides N.C."/>
            <person name="Woyke T."/>
        </authorList>
    </citation>
    <scope>NUCLEOTIDE SEQUENCE</scope>
    <source>
        <strain evidence="3">GVMAG-S-1016704-142</strain>
    </source>
</reference>
<dbReference type="PROSITE" id="PS50142">
    <property type="entry name" value="RNASE_3_2"/>
    <property type="match status" value="1"/>
</dbReference>
<dbReference type="InterPro" id="IPR014720">
    <property type="entry name" value="dsRBD_dom"/>
</dbReference>
<proteinExistence type="predicted"/>
<dbReference type="SMART" id="SM00535">
    <property type="entry name" value="RIBOc"/>
    <property type="match status" value="1"/>
</dbReference>
<accession>A0A6C0LVQ9</accession>
<sequence length="273" mass="31456">MNITNSNEIYNGDRGKLFQKMIIRLLKRAKIREENIDLLTNEYGMMMYGQAFTAASADVDVNYEMFEQLGDVTANKFIVWYMYRRFPQLRHPLGVKVVARLRINYGARQSFSEIGDRLGFWDFISASEEDRGRKKKDLLEDCIESFIGVTEFLIDEAYRPGVGHAVVYDILQNIFDEIHISLRYEDLYDAKTRLKEVFDFHKESLGKLKYTNSRDVDSGLFTAHVYNGNNSIGYGVASKLKDAEQKAAVNGMKQITISGFSKPVPPEYKKFNN</sequence>
<dbReference type="GO" id="GO:0006396">
    <property type="term" value="P:RNA processing"/>
    <property type="evidence" value="ECO:0007669"/>
    <property type="project" value="InterPro"/>
</dbReference>
<organism evidence="3">
    <name type="scientific">viral metagenome</name>
    <dbReference type="NCBI Taxonomy" id="1070528"/>
    <lineage>
        <taxon>unclassified sequences</taxon>
        <taxon>metagenomes</taxon>
        <taxon>organismal metagenomes</taxon>
    </lineage>
</organism>
<dbReference type="EMBL" id="MN740564">
    <property type="protein sequence ID" value="QHU33841.1"/>
    <property type="molecule type" value="Genomic_DNA"/>
</dbReference>
<evidence type="ECO:0000259" key="2">
    <source>
        <dbReference type="PROSITE" id="PS50142"/>
    </source>
</evidence>
<dbReference type="GO" id="GO:0003723">
    <property type="term" value="F:RNA binding"/>
    <property type="evidence" value="ECO:0007669"/>
    <property type="project" value="UniProtKB-KW"/>
</dbReference>
<keyword evidence="1" id="KW-0694">RNA-binding</keyword>
<dbReference type="InterPro" id="IPR036389">
    <property type="entry name" value="RNase_III_sf"/>
</dbReference>
<dbReference type="AlphaFoldDB" id="A0A6C0LVQ9"/>
<dbReference type="SUPFAM" id="SSF54768">
    <property type="entry name" value="dsRNA-binding domain-like"/>
    <property type="match status" value="1"/>
</dbReference>
<evidence type="ECO:0000256" key="1">
    <source>
        <dbReference type="ARBA" id="ARBA00022884"/>
    </source>
</evidence>
<dbReference type="SUPFAM" id="SSF69065">
    <property type="entry name" value="RNase III domain-like"/>
    <property type="match status" value="1"/>
</dbReference>
<feature type="domain" description="RNase III" evidence="2">
    <location>
        <begin position="29"/>
        <end position="148"/>
    </location>
</feature>
<dbReference type="GO" id="GO:0004525">
    <property type="term" value="F:ribonuclease III activity"/>
    <property type="evidence" value="ECO:0007669"/>
    <property type="project" value="InterPro"/>
</dbReference>
<dbReference type="Pfam" id="PF00035">
    <property type="entry name" value="dsrm"/>
    <property type="match status" value="1"/>
</dbReference>
<dbReference type="Pfam" id="PF00636">
    <property type="entry name" value="Ribonuclease_3"/>
    <property type="match status" value="1"/>
</dbReference>
<protein>
    <recommendedName>
        <fullName evidence="2">RNase III domain-containing protein</fullName>
    </recommendedName>
</protein>
<name>A0A6C0LVQ9_9ZZZZ</name>
<evidence type="ECO:0000313" key="3">
    <source>
        <dbReference type="EMBL" id="QHU33841.1"/>
    </source>
</evidence>
<dbReference type="Gene3D" id="3.30.160.20">
    <property type="match status" value="1"/>
</dbReference>
<dbReference type="InterPro" id="IPR000999">
    <property type="entry name" value="RNase_III_dom"/>
</dbReference>